<dbReference type="EC" id="1.10.3.-" evidence="9"/>
<keyword evidence="11" id="KW-1185">Reference proteome</keyword>
<comment type="catalytic activity">
    <reaction evidence="1 9">
        <text>2 a quinol + O2 = 2 a quinone + 2 H2O</text>
        <dbReference type="Rhea" id="RHEA:55376"/>
        <dbReference type="ChEBI" id="CHEBI:15377"/>
        <dbReference type="ChEBI" id="CHEBI:15379"/>
        <dbReference type="ChEBI" id="CHEBI:24646"/>
        <dbReference type="ChEBI" id="CHEBI:132124"/>
    </reaction>
</comment>
<feature type="transmembrane region" description="Helical" evidence="9">
    <location>
        <begin position="67"/>
        <end position="93"/>
    </location>
</feature>
<dbReference type="GO" id="GO:0016682">
    <property type="term" value="F:oxidoreductase activity, acting on diphenols and related substances as donors, oxygen as acceptor"/>
    <property type="evidence" value="ECO:0007669"/>
    <property type="project" value="UniProtKB-UniRule"/>
</dbReference>
<name>A0A0L0QV77_VIRPA</name>
<organism evidence="10 11">
    <name type="scientific">Virgibacillus pantothenticus</name>
    <dbReference type="NCBI Taxonomy" id="1473"/>
    <lineage>
        <taxon>Bacteria</taxon>
        <taxon>Bacillati</taxon>
        <taxon>Bacillota</taxon>
        <taxon>Bacilli</taxon>
        <taxon>Bacillales</taxon>
        <taxon>Bacillaceae</taxon>
        <taxon>Virgibacillus</taxon>
    </lineage>
</organism>
<evidence type="ECO:0000256" key="6">
    <source>
        <dbReference type="ARBA" id="ARBA00022989"/>
    </source>
</evidence>
<dbReference type="InterPro" id="IPR014250">
    <property type="entry name" value="QoxD"/>
</dbReference>
<dbReference type="PANTHER" id="PTHR36835">
    <property type="entry name" value="CYTOCHROME BO(3) UBIQUINOL OXIDASE SUBUNIT 4"/>
    <property type="match status" value="1"/>
</dbReference>
<dbReference type="GO" id="GO:0015990">
    <property type="term" value="P:electron transport coupled proton transport"/>
    <property type="evidence" value="ECO:0007669"/>
    <property type="project" value="TreeGrafter"/>
</dbReference>
<evidence type="ECO:0000256" key="3">
    <source>
        <dbReference type="ARBA" id="ARBA00008079"/>
    </source>
</evidence>
<comment type="subcellular location">
    <subcellularLocation>
        <location evidence="2 9">Cell membrane</location>
        <topology evidence="2 9">Multi-pass membrane protein</topology>
    </subcellularLocation>
</comment>
<evidence type="ECO:0000313" key="11">
    <source>
        <dbReference type="Proteomes" id="UP000036780"/>
    </source>
</evidence>
<dbReference type="GeneID" id="66869331"/>
<evidence type="ECO:0000256" key="8">
    <source>
        <dbReference type="ARBA" id="ARBA00023136"/>
    </source>
</evidence>
<evidence type="ECO:0000256" key="7">
    <source>
        <dbReference type="ARBA" id="ARBA00023002"/>
    </source>
</evidence>
<dbReference type="EMBL" id="LGTO01000002">
    <property type="protein sequence ID" value="KNE22437.1"/>
    <property type="molecule type" value="Genomic_DNA"/>
</dbReference>
<feature type="transmembrane region" description="Helical" evidence="9">
    <location>
        <begin position="12"/>
        <end position="29"/>
    </location>
</feature>
<evidence type="ECO:0000256" key="4">
    <source>
        <dbReference type="ARBA" id="ARBA00022475"/>
    </source>
</evidence>
<dbReference type="Proteomes" id="UP000036780">
    <property type="component" value="Unassembled WGS sequence"/>
</dbReference>
<dbReference type="GO" id="GO:0009319">
    <property type="term" value="C:cytochrome o ubiquinol oxidase complex"/>
    <property type="evidence" value="ECO:0007669"/>
    <property type="project" value="TreeGrafter"/>
</dbReference>
<dbReference type="GO" id="GO:0009486">
    <property type="term" value="F:cytochrome bo3 ubiquinol oxidase activity"/>
    <property type="evidence" value="ECO:0007669"/>
    <property type="project" value="TreeGrafter"/>
</dbReference>
<dbReference type="NCBIfam" id="TIGR02901">
    <property type="entry name" value="QoxD"/>
    <property type="match status" value="1"/>
</dbReference>
<dbReference type="GO" id="GO:0019646">
    <property type="term" value="P:aerobic electron transport chain"/>
    <property type="evidence" value="ECO:0007669"/>
    <property type="project" value="TreeGrafter"/>
</dbReference>
<evidence type="ECO:0000256" key="1">
    <source>
        <dbReference type="ARBA" id="ARBA00000725"/>
    </source>
</evidence>
<dbReference type="GO" id="GO:0005886">
    <property type="term" value="C:plasma membrane"/>
    <property type="evidence" value="ECO:0007669"/>
    <property type="project" value="UniProtKB-SubCell"/>
</dbReference>
<evidence type="ECO:0000313" key="10">
    <source>
        <dbReference type="EMBL" id="KNE22437.1"/>
    </source>
</evidence>
<comment type="similarity">
    <text evidence="3 9">Belongs to the cytochrome c oxidase bacterial subunit 4 family.</text>
</comment>
<keyword evidence="5 9" id="KW-0812">Transmembrane</keyword>
<protein>
    <recommendedName>
        <fullName evidence="9">Quinol oxidase subunit 4</fullName>
        <ecNumber evidence="9">1.10.3.-</ecNumber>
    </recommendedName>
</protein>
<sequence>MKELFPAKHVMGFVFSLILTGVALLVYFMDMSFTAGMTVLLITAFAQATLQLVLFMHAGESEDKGSIYTSVLYGIIIAVLTVLGTLLAMIWGYV</sequence>
<reference evidence="11" key="1">
    <citation type="submission" date="2015-07" db="EMBL/GenBank/DDBJ databases">
        <title>Fjat-10053 dsm26.</title>
        <authorList>
            <person name="Liu B."/>
            <person name="Wang J."/>
            <person name="Zhu Y."/>
            <person name="Liu G."/>
            <person name="Chen Q."/>
            <person name="Chen Z."/>
            <person name="Lan J."/>
            <person name="Che J."/>
            <person name="Ge C."/>
            <person name="Shi H."/>
            <person name="Pan Z."/>
            <person name="Liu X."/>
        </authorList>
    </citation>
    <scope>NUCLEOTIDE SEQUENCE [LARGE SCALE GENOMIC DNA]</scope>
    <source>
        <strain evidence="11">DSM 26</strain>
    </source>
</reference>
<keyword evidence="8 9" id="KW-0472">Membrane</keyword>
<dbReference type="OrthoDB" id="2361460at2"/>
<keyword evidence="4 9" id="KW-1003">Cell membrane</keyword>
<dbReference type="AlphaFoldDB" id="A0A0L0QV77"/>
<comment type="caution">
    <text evidence="10">The sequence shown here is derived from an EMBL/GenBank/DDBJ whole genome shotgun (WGS) entry which is preliminary data.</text>
</comment>
<evidence type="ECO:0000256" key="2">
    <source>
        <dbReference type="ARBA" id="ARBA00004651"/>
    </source>
</evidence>
<evidence type="ECO:0000256" key="9">
    <source>
        <dbReference type="RuleBase" id="RU367153"/>
    </source>
</evidence>
<dbReference type="Pfam" id="PF03626">
    <property type="entry name" value="COX4_pro"/>
    <property type="match status" value="1"/>
</dbReference>
<dbReference type="InterPro" id="IPR005171">
    <property type="entry name" value="Cyt_c_oxidase_su4_prok"/>
</dbReference>
<dbReference type="RefSeq" id="WP_050349911.1">
    <property type="nucleotide sequence ID" value="NZ_BOSN01000003.1"/>
</dbReference>
<dbReference type="GO" id="GO:0042773">
    <property type="term" value="P:ATP synthesis coupled electron transport"/>
    <property type="evidence" value="ECO:0007669"/>
    <property type="project" value="UniProtKB-UniRule"/>
</dbReference>
<evidence type="ECO:0000256" key="5">
    <source>
        <dbReference type="ARBA" id="ARBA00022692"/>
    </source>
</evidence>
<keyword evidence="6 9" id="KW-1133">Transmembrane helix</keyword>
<dbReference type="InterPro" id="IPR050968">
    <property type="entry name" value="Cytochrome_c_oxidase_bac_sub4"/>
</dbReference>
<gene>
    <name evidence="10" type="ORF">AFK71_02115</name>
</gene>
<accession>A0A0L0QV77</accession>
<proteinExistence type="inferred from homology"/>
<dbReference type="PANTHER" id="PTHR36835:SF1">
    <property type="entry name" value="CYTOCHROME BO(3) UBIQUINOL OXIDASE SUBUNIT 4"/>
    <property type="match status" value="1"/>
</dbReference>
<comment type="function">
    <text evidence="9">Catalyzes quinol oxidation with the concomitant reduction of oxygen to water.</text>
</comment>
<feature type="transmembrane region" description="Helical" evidence="9">
    <location>
        <begin position="35"/>
        <end position="55"/>
    </location>
</feature>
<keyword evidence="7 9" id="KW-0560">Oxidoreductase</keyword>
<dbReference type="GO" id="GO:0015078">
    <property type="term" value="F:proton transmembrane transporter activity"/>
    <property type="evidence" value="ECO:0007669"/>
    <property type="project" value="TreeGrafter"/>
</dbReference>
<dbReference type="PATRIC" id="fig|1473.5.peg.3346"/>